<dbReference type="EMBL" id="LRGB01000084">
    <property type="protein sequence ID" value="KZS21014.1"/>
    <property type="molecule type" value="Genomic_DNA"/>
</dbReference>
<comment type="caution">
    <text evidence="1">The sequence shown here is derived from an EMBL/GenBank/DDBJ whole genome shotgun (WGS) entry which is preliminary data.</text>
</comment>
<gene>
    <name evidence="1" type="ORF">APZ42_012175</name>
</gene>
<protein>
    <submittedName>
        <fullName evidence="1">Uncharacterized protein</fullName>
    </submittedName>
</protein>
<proteinExistence type="predicted"/>
<reference evidence="1 2" key="1">
    <citation type="submission" date="2016-03" db="EMBL/GenBank/DDBJ databases">
        <title>EvidentialGene: Evidence-directed Construction of Genes on Genomes.</title>
        <authorList>
            <person name="Gilbert D.G."/>
            <person name="Choi J.-H."/>
            <person name="Mockaitis K."/>
            <person name="Colbourne J."/>
            <person name="Pfrender M."/>
        </authorList>
    </citation>
    <scope>NUCLEOTIDE SEQUENCE [LARGE SCALE GENOMIC DNA]</scope>
    <source>
        <strain evidence="1 2">Xinb3</strain>
        <tissue evidence="1">Complete organism</tissue>
    </source>
</reference>
<organism evidence="1 2">
    <name type="scientific">Daphnia magna</name>
    <dbReference type="NCBI Taxonomy" id="35525"/>
    <lineage>
        <taxon>Eukaryota</taxon>
        <taxon>Metazoa</taxon>
        <taxon>Ecdysozoa</taxon>
        <taxon>Arthropoda</taxon>
        <taxon>Crustacea</taxon>
        <taxon>Branchiopoda</taxon>
        <taxon>Diplostraca</taxon>
        <taxon>Cladocera</taxon>
        <taxon>Anomopoda</taxon>
        <taxon>Daphniidae</taxon>
        <taxon>Daphnia</taxon>
    </lineage>
</organism>
<dbReference type="AlphaFoldDB" id="A0A162S4T0"/>
<accession>A0A162S4T0</accession>
<evidence type="ECO:0000313" key="2">
    <source>
        <dbReference type="Proteomes" id="UP000076858"/>
    </source>
</evidence>
<dbReference type="Proteomes" id="UP000076858">
    <property type="component" value="Unassembled WGS sequence"/>
</dbReference>
<evidence type="ECO:0000313" key="1">
    <source>
        <dbReference type="EMBL" id="KZS21014.1"/>
    </source>
</evidence>
<sequence>MLSELFTSNIQKCLAFCRRVGVIKRTDKARISKLHTNSKCYLFINAYHLKHADDLGFCHIYEFYFIRTAVSSERSLEKHLSLFHFL</sequence>
<name>A0A162S4T0_9CRUS</name>
<keyword evidence="2" id="KW-1185">Reference proteome</keyword>